<feature type="transmembrane region" description="Helical" evidence="10">
    <location>
        <begin position="169"/>
        <end position="188"/>
    </location>
</feature>
<sequence length="463" mass="52053">MTSRAAQAVALPALSLIAIFISLPPLALHWKNRNFPAASLICWFLVLNLINVANALIWPTDDTENWWDGQGLCDIEVKVLASSYVAVPGTLVCIFRSLAAVLDTRRTTLVPSKRQRWRNRAMELLFCVAVPIIAAATHVIYQGNRYIIYAIAGCVYSLDGSWVSLGLGYIWPLVLCFIGSYYCGLVLYRLQRYRSQFNEIIRSANSGPSKSRFLRLFFLSFIMLLALIPIQAYMVYMNIQFGLPWHRYSWSVVHGALWNEISKVPTNGKVLFDRWVPVSAGFMSFIFFGCGKDASRMYRSLLQRFGLGCFGPVQTATSGSFPQNTAGSNGSRAKLLFPGSRNQIARDETYHSARTNSTTDTYEDLEKGSGAGTTTRLIERPPQTKNRWLKTHFSWFSHPFSFSARREGMLSAPRLAVPGNTVSTNAWAGSSQSRGSIDLDTMPERTDFIRVKQVIKQEREMQV</sequence>
<evidence type="ECO:0000256" key="4">
    <source>
        <dbReference type="ARBA" id="ARBA00022692"/>
    </source>
</evidence>
<dbReference type="Pfam" id="PF02076">
    <property type="entry name" value="STE3"/>
    <property type="match status" value="1"/>
</dbReference>
<reference evidence="11 12" key="1">
    <citation type="submission" date="2024-07" db="EMBL/GenBank/DDBJ databases">
        <title>Section-level genome sequencing and comparative genomics of Aspergillus sections Usti and Cavernicolus.</title>
        <authorList>
            <consortium name="Lawrence Berkeley National Laboratory"/>
            <person name="Nybo J.L."/>
            <person name="Vesth T.C."/>
            <person name="Theobald S."/>
            <person name="Frisvad J.C."/>
            <person name="Larsen T.O."/>
            <person name="Kjaerboelling I."/>
            <person name="Rothschild-Mancinelli K."/>
            <person name="Lyhne E.K."/>
            <person name="Kogle M.E."/>
            <person name="Barry K."/>
            <person name="Clum A."/>
            <person name="Na H."/>
            <person name="Ledsgaard L."/>
            <person name="Lin J."/>
            <person name="Lipzen A."/>
            <person name="Kuo A."/>
            <person name="Riley R."/>
            <person name="Mondo S."/>
            <person name="LaButti K."/>
            <person name="Haridas S."/>
            <person name="Pangalinan J."/>
            <person name="Salamov A.A."/>
            <person name="Simmons B.A."/>
            <person name="Magnuson J.K."/>
            <person name="Chen J."/>
            <person name="Drula E."/>
            <person name="Henrissat B."/>
            <person name="Wiebenga A."/>
            <person name="Lubbers R.J."/>
            <person name="Gomes A.C."/>
            <person name="Makela M.R."/>
            <person name="Stajich J."/>
            <person name="Grigoriev I.V."/>
            <person name="Mortensen U.H."/>
            <person name="De vries R.P."/>
            <person name="Baker S.E."/>
            <person name="Andersen M.R."/>
        </authorList>
    </citation>
    <scope>NUCLEOTIDE SEQUENCE [LARGE SCALE GENOMIC DNA]</scope>
    <source>
        <strain evidence="11 12">CBS 600.67</strain>
    </source>
</reference>
<feature type="transmembrane region" description="Helical" evidence="10">
    <location>
        <begin position="40"/>
        <end position="59"/>
    </location>
</feature>
<dbReference type="PRINTS" id="PR00899">
    <property type="entry name" value="GPCRSTE3"/>
</dbReference>
<comment type="similarity">
    <text evidence="2">Belongs to the G-protein coupled receptor 4 family.</text>
</comment>
<keyword evidence="6" id="KW-0297">G-protein coupled receptor</keyword>
<evidence type="ECO:0000313" key="11">
    <source>
        <dbReference type="EMBL" id="KAL2813810.1"/>
    </source>
</evidence>
<dbReference type="PANTHER" id="PTHR28097">
    <property type="entry name" value="PHEROMONE A FACTOR RECEPTOR"/>
    <property type="match status" value="1"/>
</dbReference>
<protein>
    <submittedName>
        <fullName evidence="11">Pheromone A receptor-domain-containing protein</fullName>
    </submittedName>
</protein>
<evidence type="ECO:0000256" key="10">
    <source>
        <dbReference type="SAM" id="Phobius"/>
    </source>
</evidence>
<feature type="transmembrane region" description="Helical" evidence="10">
    <location>
        <begin position="123"/>
        <end position="141"/>
    </location>
</feature>
<name>A0ABR4HER7_9EURO</name>
<feature type="transmembrane region" description="Helical" evidence="10">
    <location>
        <begin position="6"/>
        <end position="28"/>
    </location>
</feature>
<comment type="subcellular location">
    <subcellularLocation>
        <location evidence="1">Membrane</location>
        <topology evidence="1">Multi-pass membrane protein</topology>
    </subcellularLocation>
</comment>
<dbReference type="PANTHER" id="PTHR28097:SF1">
    <property type="entry name" value="PHEROMONE A FACTOR RECEPTOR"/>
    <property type="match status" value="1"/>
</dbReference>
<keyword evidence="5 10" id="KW-1133">Transmembrane helix</keyword>
<gene>
    <name evidence="11" type="ORF">BDW59DRAFT_167380</name>
</gene>
<dbReference type="Proteomes" id="UP001610335">
    <property type="component" value="Unassembled WGS sequence"/>
</dbReference>
<evidence type="ECO:0000256" key="6">
    <source>
        <dbReference type="ARBA" id="ARBA00023040"/>
    </source>
</evidence>
<proteinExistence type="inferred from homology"/>
<keyword evidence="7 10" id="KW-0472">Membrane</keyword>
<evidence type="ECO:0000256" key="9">
    <source>
        <dbReference type="ARBA" id="ARBA00023224"/>
    </source>
</evidence>
<evidence type="ECO:0000256" key="8">
    <source>
        <dbReference type="ARBA" id="ARBA00023170"/>
    </source>
</evidence>
<accession>A0ABR4HER7</accession>
<evidence type="ECO:0000313" key="12">
    <source>
        <dbReference type="Proteomes" id="UP001610335"/>
    </source>
</evidence>
<comment type="caution">
    <text evidence="11">The sequence shown here is derived from an EMBL/GenBank/DDBJ whole genome shotgun (WGS) entry which is preliminary data.</text>
</comment>
<dbReference type="EMBL" id="JBFXLS010000136">
    <property type="protein sequence ID" value="KAL2813810.1"/>
    <property type="molecule type" value="Genomic_DNA"/>
</dbReference>
<keyword evidence="9" id="KW-0807">Transducer</keyword>
<evidence type="ECO:0000256" key="3">
    <source>
        <dbReference type="ARBA" id="ARBA00022507"/>
    </source>
</evidence>
<evidence type="ECO:0000256" key="5">
    <source>
        <dbReference type="ARBA" id="ARBA00022989"/>
    </source>
</evidence>
<dbReference type="CDD" id="cd14966">
    <property type="entry name" value="7tmD_STE3"/>
    <property type="match status" value="1"/>
</dbReference>
<feature type="transmembrane region" description="Helical" evidence="10">
    <location>
        <begin position="79"/>
        <end position="102"/>
    </location>
</feature>
<keyword evidence="4 10" id="KW-0812">Transmembrane</keyword>
<evidence type="ECO:0000256" key="1">
    <source>
        <dbReference type="ARBA" id="ARBA00004141"/>
    </source>
</evidence>
<feature type="transmembrane region" description="Helical" evidence="10">
    <location>
        <begin position="216"/>
        <end position="236"/>
    </location>
</feature>
<keyword evidence="8 11" id="KW-0675">Receptor</keyword>
<organism evidence="11 12">
    <name type="scientific">Aspergillus cavernicola</name>
    <dbReference type="NCBI Taxonomy" id="176166"/>
    <lineage>
        <taxon>Eukaryota</taxon>
        <taxon>Fungi</taxon>
        <taxon>Dikarya</taxon>
        <taxon>Ascomycota</taxon>
        <taxon>Pezizomycotina</taxon>
        <taxon>Eurotiomycetes</taxon>
        <taxon>Eurotiomycetidae</taxon>
        <taxon>Eurotiales</taxon>
        <taxon>Aspergillaceae</taxon>
        <taxon>Aspergillus</taxon>
        <taxon>Aspergillus subgen. Nidulantes</taxon>
    </lineage>
</organism>
<keyword evidence="3" id="KW-0589">Pheromone response</keyword>
<dbReference type="InterPro" id="IPR001499">
    <property type="entry name" value="GPCR_STE3"/>
</dbReference>
<keyword evidence="12" id="KW-1185">Reference proteome</keyword>
<evidence type="ECO:0000256" key="2">
    <source>
        <dbReference type="ARBA" id="ARBA00011085"/>
    </source>
</evidence>
<evidence type="ECO:0000256" key="7">
    <source>
        <dbReference type="ARBA" id="ARBA00023136"/>
    </source>
</evidence>